<reference evidence="9" key="1">
    <citation type="submission" date="2014-10" db="EMBL/GenBank/DDBJ databases">
        <authorList>
            <person name="King R."/>
        </authorList>
    </citation>
    <scope>NUCLEOTIDE SEQUENCE [LARGE SCALE GENOMIC DNA]</scope>
    <source>
        <strain evidence="9">A3/5</strain>
    </source>
</reference>
<sequence>MSSVKATKKSAFSSSAAASNPSATVVLLGAMTVFTNCGTDPFGPLVVCSFVLSEQLLTCHRNPTLSYTQRLEERIKELEDQLAAIKSPPSIAASNHSSPGVWNGHDLNRHPDEHGMTRSFMGLKIDDKGGITYHGPTSLFNLPSDPHKHKPDSISSIDSDAHRRERLVNNAWHQRAMENLSDIPEPFQYLLNVHWCWIQPLFNFIYRPAFTRDMQSMGPYYSHTLLNAMLSHSIRWGKSDPSTKQLLDQSYDGGAVFAKHARSMLFDELNRGVCTIPTVQTLLLLSAGECGHGNTTQAWIYSGIAFRLIDHLGICVDGQRYPGSVHLTDEEVEIRHRLYWSCYFWDKIISLYLGRSPSLQHTLVSPPQIIMDDSAENELWVPFDSPNGSDWKYPPATAHSTSCFMSACRLSVIFNEILIHMYDPLLENTEAEMQECLQTQDPAMKLWWDQLPPYLKIELSAMPELAPPSHIVTMNALYHTFRILLFRPMLSWQVYPDDEGPHPMQNHLVECVTSATAIIAIFDLFCRTFTINHCVLSLSYSVYIAATIFLLQVQATPENQQAVRKLNFCVRALQQAKTVNPVISSALDLITREMINLGLNPGFNTPLQQQPMSQQISEVSMPTDIPITETVYPSSFEIPTQQSPYEPEQLFQTPWADNMNPDAMAVDRGVFEALSTFEPLSVRVGAIYESGNNPQSFTRPNLTALALADDPISTCAGITKLKFFDVPVDQLDFADLIGPQTENGCLGITIRPSRHRQLGTRNGRHRAHQKLRQVPTTVLRHGNQPTSRAV</sequence>
<dbReference type="STRING" id="56646.A0A2L2TTC3"/>
<keyword evidence="5" id="KW-0804">Transcription</keyword>
<dbReference type="PANTHER" id="PTHR31313:SF85">
    <property type="entry name" value="ZN(II)2CYS6 TRANSCRIPTION FACTOR (EUROFUNG)"/>
    <property type="match status" value="1"/>
</dbReference>
<dbReference type="InterPro" id="IPR051615">
    <property type="entry name" value="Transcr_Regulatory_Elem"/>
</dbReference>
<evidence type="ECO:0000256" key="3">
    <source>
        <dbReference type="ARBA" id="ARBA00023015"/>
    </source>
</evidence>
<evidence type="ECO:0000256" key="4">
    <source>
        <dbReference type="ARBA" id="ARBA00023125"/>
    </source>
</evidence>
<dbReference type="CDD" id="cd12148">
    <property type="entry name" value="fungal_TF_MHR"/>
    <property type="match status" value="1"/>
</dbReference>
<accession>A0A2L2TTC3</accession>
<dbReference type="Proteomes" id="UP000245910">
    <property type="component" value="Chromosome I"/>
</dbReference>
<keyword evidence="2" id="KW-0862">Zinc</keyword>
<proteinExistence type="predicted"/>
<dbReference type="GO" id="GO:0003677">
    <property type="term" value="F:DNA binding"/>
    <property type="evidence" value="ECO:0007669"/>
    <property type="project" value="UniProtKB-KW"/>
</dbReference>
<dbReference type="GO" id="GO:0006351">
    <property type="term" value="P:DNA-templated transcription"/>
    <property type="evidence" value="ECO:0007669"/>
    <property type="project" value="InterPro"/>
</dbReference>
<dbReference type="EMBL" id="LN649229">
    <property type="protein sequence ID" value="CEI64510.1"/>
    <property type="molecule type" value="Genomic_DNA"/>
</dbReference>
<name>A0A2L2TTC3_9HYPO</name>
<keyword evidence="1" id="KW-0479">Metal-binding</keyword>
<evidence type="ECO:0000256" key="1">
    <source>
        <dbReference type="ARBA" id="ARBA00022723"/>
    </source>
</evidence>
<dbReference type="InterPro" id="IPR007219">
    <property type="entry name" value="XnlR_reg_dom"/>
</dbReference>
<organism evidence="8 9">
    <name type="scientific">Fusarium venenatum</name>
    <dbReference type="NCBI Taxonomy" id="56646"/>
    <lineage>
        <taxon>Eukaryota</taxon>
        <taxon>Fungi</taxon>
        <taxon>Dikarya</taxon>
        <taxon>Ascomycota</taxon>
        <taxon>Pezizomycotina</taxon>
        <taxon>Sordariomycetes</taxon>
        <taxon>Hypocreomycetidae</taxon>
        <taxon>Hypocreales</taxon>
        <taxon>Nectriaceae</taxon>
        <taxon>Fusarium</taxon>
    </lineage>
</organism>
<evidence type="ECO:0000256" key="6">
    <source>
        <dbReference type="ARBA" id="ARBA00023242"/>
    </source>
</evidence>
<dbReference type="PANTHER" id="PTHR31313">
    <property type="entry name" value="TY1 ENHANCER ACTIVATOR"/>
    <property type="match status" value="1"/>
</dbReference>
<dbReference type="GO" id="GO:0008270">
    <property type="term" value="F:zinc ion binding"/>
    <property type="evidence" value="ECO:0007669"/>
    <property type="project" value="InterPro"/>
</dbReference>
<dbReference type="Pfam" id="PF04082">
    <property type="entry name" value="Fungal_trans"/>
    <property type="match status" value="1"/>
</dbReference>
<feature type="domain" description="Xylanolytic transcriptional activator regulatory" evidence="7">
    <location>
        <begin position="298"/>
        <end position="373"/>
    </location>
</feature>
<keyword evidence="6" id="KW-0539">Nucleus</keyword>
<evidence type="ECO:0000313" key="9">
    <source>
        <dbReference type="Proteomes" id="UP000245910"/>
    </source>
</evidence>
<evidence type="ECO:0000256" key="5">
    <source>
        <dbReference type="ARBA" id="ARBA00023163"/>
    </source>
</evidence>
<evidence type="ECO:0000313" key="8">
    <source>
        <dbReference type="EMBL" id="CEI64510.1"/>
    </source>
</evidence>
<evidence type="ECO:0000256" key="2">
    <source>
        <dbReference type="ARBA" id="ARBA00022833"/>
    </source>
</evidence>
<dbReference type="SMART" id="SM00906">
    <property type="entry name" value="Fungal_trans"/>
    <property type="match status" value="1"/>
</dbReference>
<keyword evidence="9" id="KW-1185">Reference proteome</keyword>
<protein>
    <recommendedName>
        <fullName evidence="7">Xylanolytic transcriptional activator regulatory domain-containing protein</fullName>
    </recommendedName>
</protein>
<evidence type="ECO:0000259" key="7">
    <source>
        <dbReference type="SMART" id="SM00906"/>
    </source>
</evidence>
<dbReference type="AlphaFoldDB" id="A0A2L2TTC3"/>
<keyword evidence="4" id="KW-0238">DNA-binding</keyword>
<keyword evidence="3" id="KW-0805">Transcription regulation</keyword>